<evidence type="ECO:0000313" key="4">
    <source>
        <dbReference type="Proteomes" id="UP001165143"/>
    </source>
</evidence>
<comment type="caution">
    <text evidence="3">The sequence shown here is derived from an EMBL/GenBank/DDBJ whole genome shotgun (WGS) entry which is preliminary data.</text>
</comment>
<keyword evidence="2" id="KW-0472">Membrane</keyword>
<evidence type="ECO:0000256" key="2">
    <source>
        <dbReference type="SAM" id="Phobius"/>
    </source>
</evidence>
<proteinExistence type="predicted"/>
<dbReference type="RefSeq" id="WP_033252892.1">
    <property type="nucleotide sequence ID" value="NZ_BSRX01000047.1"/>
</dbReference>
<keyword evidence="2" id="KW-0812">Transmembrane</keyword>
<feature type="transmembrane region" description="Helical" evidence="2">
    <location>
        <begin position="177"/>
        <end position="193"/>
    </location>
</feature>
<feature type="transmembrane region" description="Helical" evidence="2">
    <location>
        <begin position="148"/>
        <end position="165"/>
    </location>
</feature>
<evidence type="ECO:0000256" key="1">
    <source>
        <dbReference type="SAM" id="MobiDB-lite"/>
    </source>
</evidence>
<name>A0A9W6PN83_9ACTN</name>
<evidence type="ECO:0000313" key="3">
    <source>
        <dbReference type="EMBL" id="GLW58097.1"/>
    </source>
</evidence>
<gene>
    <name evidence="3" type="ORF">Kpho01_61080</name>
</gene>
<feature type="transmembrane region" description="Helical" evidence="2">
    <location>
        <begin position="205"/>
        <end position="227"/>
    </location>
</feature>
<sequence>MSEPIQPASVRKAGERTDGDSDDMPVVDATVQPPTASAPVPPPRPSEPPTAGTTSGSAGAGAPSGPGSWWRDADTSGPASSAAPVPAPVPVHAGGGSGWSGGGGGTATMVAPVYLPPAPVTYTYNHIVQAAPAAPLERRFDVRRIRPVRNGLALAIGTVIARAVWNPVLHVFGDEPGVLLAGLVGALLLEWAHHDKLKIRWLVRVHTCSWAAAGIVTPAGLLGIAFIGTGAA</sequence>
<accession>A0A9W6PN83</accession>
<dbReference type="OrthoDB" id="9957071at2"/>
<feature type="compositionally biased region" description="Low complexity" evidence="1">
    <location>
        <begin position="29"/>
        <end position="38"/>
    </location>
</feature>
<protein>
    <submittedName>
        <fullName evidence="3">Uncharacterized protein</fullName>
    </submittedName>
</protein>
<dbReference type="EMBL" id="BSRX01000047">
    <property type="protein sequence ID" value="GLW58097.1"/>
    <property type="molecule type" value="Genomic_DNA"/>
</dbReference>
<reference evidence="3" key="1">
    <citation type="submission" date="2023-02" db="EMBL/GenBank/DDBJ databases">
        <title>Kitasatospora phosalacinea NBRC 14362.</title>
        <authorList>
            <person name="Ichikawa N."/>
            <person name="Sato H."/>
            <person name="Tonouchi N."/>
        </authorList>
    </citation>
    <scope>NUCLEOTIDE SEQUENCE</scope>
    <source>
        <strain evidence="3">NBRC 14362</strain>
    </source>
</reference>
<dbReference type="Proteomes" id="UP001165143">
    <property type="component" value="Unassembled WGS sequence"/>
</dbReference>
<organism evidence="3 4">
    <name type="scientific">Kitasatospora phosalacinea</name>
    <dbReference type="NCBI Taxonomy" id="2065"/>
    <lineage>
        <taxon>Bacteria</taxon>
        <taxon>Bacillati</taxon>
        <taxon>Actinomycetota</taxon>
        <taxon>Actinomycetes</taxon>
        <taxon>Kitasatosporales</taxon>
        <taxon>Streptomycetaceae</taxon>
        <taxon>Kitasatospora</taxon>
    </lineage>
</organism>
<dbReference type="AlphaFoldDB" id="A0A9W6PN83"/>
<keyword evidence="2" id="KW-1133">Transmembrane helix</keyword>
<feature type="compositionally biased region" description="Pro residues" evidence="1">
    <location>
        <begin position="39"/>
        <end position="48"/>
    </location>
</feature>
<feature type="region of interest" description="Disordered" evidence="1">
    <location>
        <begin position="1"/>
        <end position="98"/>
    </location>
</feature>